<feature type="disulfide bond" evidence="3">
    <location>
        <begin position="30"/>
        <end position="239"/>
    </location>
</feature>
<comment type="caution">
    <text evidence="5">The sequence shown here is derived from an EMBL/GenBank/DDBJ whole genome shotgun (WGS) entry which is preliminary data.</text>
</comment>
<dbReference type="AlphaFoldDB" id="A0AAP0P077"/>
<dbReference type="EMBL" id="JBBNAG010000006">
    <property type="protein sequence ID" value="KAK9125438.1"/>
    <property type="molecule type" value="Genomic_DNA"/>
</dbReference>
<dbReference type="Pfam" id="PF00314">
    <property type="entry name" value="Thaumatin"/>
    <property type="match status" value="1"/>
</dbReference>
<dbReference type="FunFam" id="2.60.110.10:FF:000002">
    <property type="entry name" value="Thaumatin-like protein 1a"/>
    <property type="match status" value="1"/>
</dbReference>
<feature type="disulfide bond" evidence="3">
    <location>
        <begin position="78"/>
        <end position="89"/>
    </location>
</feature>
<feature type="disulfide bond" evidence="3">
    <location>
        <begin position="160"/>
        <end position="175"/>
    </location>
</feature>
<gene>
    <name evidence="5" type="ORF">Scep_014284</name>
</gene>
<evidence type="ECO:0008006" key="7">
    <source>
        <dbReference type="Google" id="ProtNLM"/>
    </source>
</evidence>
<dbReference type="PRINTS" id="PR00347">
    <property type="entry name" value="THAUMATIN"/>
</dbReference>
<feature type="disulfide bond" evidence="3">
    <location>
        <begin position="152"/>
        <end position="212"/>
    </location>
</feature>
<feature type="chain" id="PRO_5042838928" description="Thaumatin-like protein" evidence="4">
    <location>
        <begin position="21"/>
        <end position="239"/>
    </location>
</feature>
<protein>
    <recommendedName>
        <fullName evidence="7">Thaumatin-like protein</fullName>
    </recommendedName>
</protein>
<dbReference type="PROSITE" id="PS00316">
    <property type="entry name" value="THAUMATIN_1"/>
    <property type="match status" value="1"/>
</dbReference>
<dbReference type="InterPro" id="IPR037176">
    <property type="entry name" value="Osmotin/thaumatin-like_sf"/>
</dbReference>
<dbReference type="CDD" id="cd09218">
    <property type="entry name" value="TLP-PA"/>
    <property type="match status" value="1"/>
</dbReference>
<dbReference type="PANTHER" id="PTHR31048">
    <property type="entry name" value="OS03G0233200 PROTEIN"/>
    <property type="match status" value="1"/>
</dbReference>
<evidence type="ECO:0000256" key="2">
    <source>
        <dbReference type="ARBA" id="ARBA00023157"/>
    </source>
</evidence>
<reference evidence="5 6" key="1">
    <citation type="submission" date="2024-01" db="EMBL/GenBank/DDBJ databases">
        <title>Genome assemblies of Stephania.</title>
        <authorList>
            <person name="Yang L."/>
        </authorList>
    </citation>
    <scope>NUCLEOTIDE SEQUENCE [LARGE SCALE GENOMIC DNA]</scope>
    <source>
        <strain evidence="5">JXDWG</strain>
        <tissue evidence="5">Leaf</tissue>
    </source>
</reference>
<organism evidence="5 6">
    <name type="scientific">Stephania cephalantha</name>
    <dbReference type="NCBI Taxonomy" id="152367"/>
    <lineage>
        <taxon>Eukaryota</taxon>
        <taxon>Viridiplantae</taxon>
        <taxon>Streptophyta</taxon>
        <taxon>Embryophyta</taxon>
        <taxon>Tracheophyta</taxon>
        <taxon>Spermatophyta</taxon>
        <taxon>Magnoliopsida</taxon>
        <taxon>Ranunculales</taxon>
        <taxon>Menispermaceae</taxon>
        <taxon>Menispermoideae</taxon>
        <taxon>Cissampelideae</taxon>
        <taxon>Stephania</taxon>
    </lineage>
</organism>
<dbReference type="InterPro" id="IPR001938">
    <property type="entry name" value="Thaumatin"/>
</dbReference>
<feature type="disulfide bond" evidence="3">
    <location>
        <begin position="147"/>
        <end position="229"/>
    </location>
</feature>
<feature type="disulfide bond" evidence="3">
    <location>
        <begin position="179"/>
        <end position="188"/>
    </location>
</feature>
<keyword evidence="2 3" id="KW-1015">Disulfide bond</keyword>
<dbReference type="PROSITE" id="PS51367">
    <property type="entry name" value="THAUMATIN_2"/>
    <property type="match status" value="1"/>
</dbReference>
<dbReference type="Gene3D" id="2.60.110.10">
    <property type="entry name" value="Thaumatin"/>
    <property type="match status" value="1"/>
</dbReference>
<name>A0AAP0P077_9MAGN</name>
<dbReference type="SUPFAM" id="SSF49870">
    <property type="entry name" value="Osmotin, thaumatin-like protein"/>
    <property type="match status" value="1"/>
</dbReference>
<evidence type="ECO:0000256" key="4">
    <source>
        <dbReference type="SAM" id="SignalP"/>
    </source>
</evidence>
<evidence type="ECO:0000313" key="5">
    <source>
        <dbReference type="EMBL" id="KAK9125438.1"/>
    </source>
</evidence>
<feature type="disulfide bond" evidence="3">
    <location>
        <begin position="94"/>
        <end position="100"/>
    </location>
</feature>
<keyword evidence="6" id="KW-1185">Reference proteome</keyword>
<dbReference type="Proteomes" id="UP001419268">
    <property type="component" value="Unassembled WGS sequence"/>
</dbReference>
<dbReference type="InterPro" id="IPR017949">
    <property type="entry name" value="Thaumatin_CS"/>
</dbReference>
<evidence type="ECO:0000256" key="1">
    <source>
        <dbReference type="ARBA" id="ARBA00010607"/>
    </source>
</evidence>
<proteinExistence type="inferred from homology"/>
<evidence type="ECO:0000313" key="6">
    <source>
        <dbReference type="Proteomes" id="UP001419268"/>
    </source>
</evidence>
<sequence length="239" mass="25625">MALSYIHLPLLLLLLPLSEGATVFTLHNNCKTKVWLGILSGAGSDTLNHGGLRLKPSDTVNVTAPEKWSGRFWGRHGCTFNRRTGQGHCVTGDCGGLMHCSGAGGTPPVSLAEFTLNSPVDYYDVSLVDGYNLPISVVPIGGSGSMCKPVTCVSDLNRSCPQDLQVKVNNKVVACKSACLAFNTPEYCCTGAYGTPDKCKPSEYSHVFKAACPSAYSYAYDDATSTFICDRANYLIRFC</sequence>
<feature type="disulfide bond" evidence="3">
    <location>
        <begin position="189"/>
        <end position="199"/>
    </location>
</feature>
<comment type="similarity">
    <text evidence="1">Belongs to the thaumatin family.</text>
</comment>
<evidence type="ECO:0000256" key="3">
    <source>
        <dbReference type="PIRSR" id="PIRSR002703-1"/>
    </source>
</evidence>
<keyword evidence="4" id="KW-0732">Signal</keyword>
<accession>A0AAP0P077</accession>
<dbReference type="PIRSF" id="PIRSF002703">
    <property type="entry name" value="Thaumatin"/>
    <property type="match status" value="1"/>
</dbReference>
<feature type="signal peptide" evidence="4">
    <location>
        <begin position="1"/>
        <end position="20"/>
    </location>
</feature>
<dbReference type="SMART" id="SM00205">
    <property type="entry name" value="THN"/>
    <property type="match status" value="1"/>
</dbReference>